<proteinExistence type="predicted"/>
<evidence type="ECO:0000313" key="1">
    <source>
        <dbReference type="EMBL" id="AVK96007.1"/>
    </source>
</evidence>
<dbReference type="InterPro" id="IPR019723">
    <property type="entry name" value="Uncharacterised_YfmQ"/>
</dbReference>
<dbReference type="EMBL" id="UFSZ01000001">
    <property type="protein sequence ID" value="SUV18236.1"/>
    <property type="molecule type" value="Genomic_DNA"/>
</dbReference>
<sequence length="146" mass="16826">MTWGLVMTIVIGSIVKLVMSPPSIVVGWTVSKFELHKKLDAKDVTVTYNGKNLEEEEKSRFTNYFNEASFLKKHYIFPGNEKLFLEPESNITPFVINFKKGKKDIHFFVFNYDNHVDIVKKYKEKVVSYSVSSDCLQNFSTSKGLV</sequence>
<dbReference type="GeneID" id="48275942"/>
<evidence type="ECO:0000313" key="2">
    <source>
        <dbReference type="EMBL" id="SUV18236.1"/>
    </source>
</evidence>
<reference evidence="1 3" key="1">
    <citation type="submission" date="2017-03" db="EMBL/GenBank/DDBJ databases">
        <title>The whole genome sequencing and assembly of Lysinibacillus sphaericus DSM 28T strain.</title>
        <authorList>
            <person name="Lee Y.-J."/>
            <person name="Yi H."/>
            <person name="Bahn Y.-S."/>
            <person name="Kim J.F."/>
            <person name="Lee D.-W."/>
        </authorList>
    </citation>
    <scope>NUCLEOTIDE SEQUENCE [LARGE SCALE GENOMIC DNA]</scope>
    <source>
        <strain evidence="1 3">DSM 28</strain>
    </source>
</reference>
<protein>
    <submittedName>
        <fullName evidence="2">YfmQ</fullName>
    </submittedName>
</protein>
<accession>A0A2S0JXZ5</accession>
<evidence type="ECO:0000313" key="4">
    <source>
        <dbReference type="Proteomes" id="UP000255295"/>
    </source>
</evidence>
<dbReference type="Proteomes" id="UP000238825">
    <property type="component" value="Chromosome"/>
</dbReference>
<evidence type="ECO:0000313" key="3">
    <source>
        <dbReference type="Proteomes" id="UP000238825"/>
    </source>
</evidence>
<dbReference type="Pfam" id="PF10787">
    <property type="entry name" value="YfmQ"/>
    <property type="match status" value="1"/>
</dbReference>
<gene>
    <name evidence="1" type="ORF">LS41612_06980</name>
    <name evidence="2" type="ORF">NCTC10338_03359</name>
</gene>
<dbReference type="Proteomes" id="UP000255295">
    <property type="component" value="Unassembled WGS sequence"/>
</dbReference>
<reference evidence="2 4" key="2">
    <citation type="submission" date="2018-06" db="EMBL/GenBank/DDBJ databases">
        <authorList>
            <consortium name="Pathogen Informatics"/>
            <person name="Doyle S."/>
        </authorList>
    </citation>
    <scope>NUCLEOTIDE SEQUENCE [LARGE SCALE GENOMIC DNA]</scope>
    <source>
        <strain evidence="2 4">NCTC10338</strain>
    </source>
</reference>
<dbReference type="AlphaFoldDB" id="A0A2S0JXZ5"/>
<organism evidence="1 3">
    <name type="scientific">Lysinibacillus sphaericus</name>
    <name type="common">Bacillus sphaericus</name>
    <dbReference type="NCBI Taxonomy" id="1421"/>
    <lineage>
        <taxon>Bacteria</taxon>
        <taxon>Bacillati</taxon>
        <taxon>Bacillota</taxon>
        <taxon>Bacilli</taxon>
        <taxon>Bacillales</taxon>
        <taxon>Bacillaceae</taxon>
        <taxon>Lysinibacillus</taxon>
    </lineage>
</organism>
<dbReference type="EMBL" id="CP019980">
    <property type="protein sequence ID" value="AVK96007.1"/>
    <property type="molecule type" value="Genomic_DNA"/>
</dbReference>
<dbReference type="RefSeq" id="WP_024363234.1">
    <property type="nucleotide sequence ID" value="NZ_BJNS01000055.1"/>
</dbReference>
<name>A0A2S0JXZ5_LYSSH</name>